<evidence type="ECO:0000256" key="3">
    <source>
        <dbReference type="ARBA" id="ARBA00023157"/>
    </source>
</evidence>
<dbReference type="InterPro" id="IPR036249">
    <property type="entry name" value="Thioredoxin-like_sf"/>
</dbReference>
<dbReference type="InterPro" id="IPR013766">
    <property type="entry name" value="Thioredoxin_domain"/>
</dbReference>
<protein>
    <submittedName>
        <fullName evidence="6">Peroxiredoxin</fullName>
    </submittedName>
</protein>
<keyword evidence="1" id="KW-0560">Oxidoreductase</keyword>
<dbReference type="PANTHER" id="PTHR43110">
    <property type="entry name" value="THIOL PEROXIDASE"/>
    <property type="match status" value="1"/>
</dbReference>
<dbReference type="PROSITE" id="PS51352">
    <property type="entry name" value="THIOREDOXIN_2"/>
    <property type="match status" value="1"/>
</dbReference>
<evidence type="ECO:0000313" key="6">
    <source>
        <dbReference type="EMBL" id="MEY8661460.1"/>
    </source>
</evidence>
<comment type="caution">
    <text evidence="6">The sequence shown here is derived from an EMBL/GenBank/DDBJ whole genome shotgun (WGS) entry which is preliminary data.</text>
</comment>
<keyword evidence="1" id="KW-0575">Peroxidase</keyword>
<evidence type="ECO:0000256" key="1">
    <source>
        <dbReference type="ARBA" id="ARBA00022559"/>
    </source>
</evidence>
<feature type="domain" description="Thioredoxin" evidence="5">
    <location>
        <begin position="17"/>
        <end position="164"/>
    </location>
</feature>
<organism evidence="6 7">
    <name type="scientific">Ligilactobacillus faecis</name>
    <dbReference type="NCBI Taxonomy" id="762833"/>
    <lineage>
        <taxon>Bacteria</taxon>
        <taxon>Bacillati</taxon>
        <taxon>Bacillota</taxon>
        <taxon>Bacilli</taxon>
        <taxon>Lactobacillales</taxon>
        <taxon>Lactobacillaceae</taxon>
        <taxon>Ligilactobacillus</taxon>
    </lineage>
</organism>
<keyword evidence="2" id="KW-0049">Antioxidant</keyword>
<keyword evidence="4" id="KW-0676">Redox-active center</keyword>
<dbReference type="InterPro" id="IPR013740">
    <property type="entry name" value="Redoxin"/>
</dbReference>
<evidence type="ECO:0000259" key="5">
    <source>
        <dbReference type="PROSITE" id="PS51352"/>
    </source>
</evidence>
<dbReference type="Proteomes" id="UP001565236">
    <property type="component" value="Unassembled WGS sequence"/>
</dbReference>
<dbReference type="EMBL" id="JBCLUF010000002">
    <property type="protein sequence ID" value="MEY8661460.1"/>
    <property type="molecule type" value="Genomic_DNA"/>
</dbReference>
<gene>
    <name evidence="6" type="ORF">AALT52_00920</name>
</gene>
<proteinExistence type="predicted"/>
<dbReference type="SUPFAM" id="SSF52833">
    <property type="entry name" value="Thioredoxin-like"/>
    <property type="match status" value="1"/>
</dbReference>
<keyword evidence="7" id="KW-1185">Reference proteome</keyword>
<name>A0ABV4DLW7_9LACO</name>
<evidence type="ECO:0000256" key="4">
    <source>
        <dbReference type="ARBA" id="ARBA00023284"/>
    </source>
</evidence>
<dbReference type="PANTHER" id="PTHR43110:SF1">
    <property type="entry name" value="THIOL PEROXIDASE"/>
    <property type="match status" value="1"/>
</dbReference>
<evidence type="ECO:0000313" key="7">
    <source>
        <dbReference type="Proteomes" id="UP001565236"/>
    </source>
</evidence>
<dbReference type="RefSeq" id="WP_369940127.1">
    <property type="nucleotide sequence ID" value="NZ_JBCLUF010000002.1"/>
</dbReference>
<evidence type="ECO:0000256" key="2">
    <source>
        <dbReference type="ARBA" id="ARBA00022862"/>
    </source>
</evidence>
<dbReference type="InterPro" id="IPR050455">
    <property type="entry name" value="Tpx_Peroxidase_subfamily"/>
</dbReference>
<dbReference type="Pfam" id="PF08534">
    <property type="entry name" value="Redoxin"/>
    <property type="match status" value="1"/>
</dbReference>
<reference evidence="6 7" key="1">
    <citation type="submission" date="2024-03" db="EMBL/GenBank/DDBJ databases">
        <title>Mouse gut bacterial collection (mGBC) of GemPharmatech.</title>
        <authorList>
            <person name="He Y."/>
            <person name="Dong L."/>
            <person name="Wu D."/>
            <person name="Gao X."/>
            <person name="Lin Z."/>
        </authorList>
    </citation>
    <scope>NUCLEOTIDE SEQUENCE [LARGE SCALE GENOMIC DNA]</scope>
    <source>
        <strain evidence="6 7">15-30</strain>
    </source>
</reference>
<accession>A0ABV4DLW7</accession>
<keyword evidence="3" id="KW-1015">Disulfide bond</keyword>
<sequence>MEITFHGVASQTEKMPPKVGEFLPEFKVLAPNKTLSTEELLTKPSLISVVPDIDTRVCSLSTKHFNQEVDKYQGFNFYTISTNTLAEQANWCATEGVEKMQLLSDVQAEFGKALGLYVADKKIDARSIWIVAENGKILYQELIKEQTNEPDYKTALGFLEHLENNR</sequence>
<dbReference type="CDD" id="cd03014">
    <property type="entry name" value="PRX_Atyp2cys"/>
    <property type="match status" value="1"/>
</dbReference>
<dbReference type="InterPro" id="IPR002065">
    <property type="entry name" value="TPX"/>
</dbReference>
<dbReference type="Gene3D" id="3.40.30.10">
    <property type="entry name" value="Glutaredoxin"/>
    <property type="match status" value="1"/>
</dbReference>